<reference evidence="2" key="2">
    <citation type="journal article" date="2013" name="PLoS ONE">
        <title>Genome implosion elicits host-confinement in Alcaligenaceae: evidence from the comparative genomics of Tetrathiobacter kashmirensis, a pathogen in the making.</title>
        <authorList>
            <person name="Ghosh W."/>
            <person name="Alam M."/>
            <person name="Roy C."/>
            <person name="Pyne P."/>
            <person name="George A."/>
            <person name="Chakraborty R."/>
            <person name="Majumder S."/>
            <person name="Agarwal A."/>
            <person name="Chakraborty S."/>
            <person name="Majumdar S."/>
            <person name="Gupta S.K."/>
        </authorList>
    </citation>
    <scope>NUCLEOTIDE SEQUENCE [LARGE SCALE GENOMIC DNA]</scope>
    <source>
        <strain evidence="2">WT001</strain>
    </source>
</reference>
<dbReference type="KEGG" id="aka:TKWG_01800"/>
<gene>
    <name evidence="1" type="ordered locus">TKWG_01800</name>
</gene>
<dbReference type="Proteomes" id="UP000005267">
    <property type="component" value="Chromosome"/>
</dbReference>
<proteinExistence type="predicted"/>
<sequence length="221" mass="24470">MPLFGIGTDFAKANGPGNTLCPQSRGANGFPEITNGIIGPLHIGHPPGAHAIDGFLDRSLAHRVIRKARPAVGILPADIELFKRLRRGNAVVQKVTVSVHLHLLDKIIDLHLDKALYFVFRVRSIGVARYQKLCLRLGHTQIQNTLGIEVFSDKRPESRFILQHRITLAVVHQNGRRQTDMSLATPAVRPDLNTQAERLGNFHAPMPPVISMTLIIFISRS</sequence>
<dbReference type="EMBL" id="CP003555">
    <property type="protein sequence ID" value="AFK61018.1"/>
    <property type="molecule type" value="Genomic_DNA"/>
</dbReference>
<evidence type="ECO:0000313" key="1">
    <source>
        <dbReference type="EMBL" id="AFK61018.1"/>
    </source>
</evidence>
<keyword evidence="2" id="KW-1185">Reference proteome</keyword>
<organism evidence="1 2">
    <name type="scientific">Advenella kashmirensis (strain DSM 17095 / LMG 22695 / WT001)</name>
    <name type="common">Tetrathiobacter kashmirensis</name>
    <dbReference type="NCBI Taxonomy" id="1036672"/>
    <lineage>
        <taxon>Bacteria</taxon>
        <taxon>Pseudomonadati</taxon>
        <taxon>Pseudomonadota</taxon>
        <taxon>Betaproteobacteria</taxon>
        <taxon>Burkholderiales</taxon>
        <taxon>Alcaligenaceae</taxon>
    </lineage>
</organism>
<dbReference type="AlphaFoldDB" id="I3U7N0"/>
<dbReference type="STRING" id="1036672.TKWG_01800"/>
<protein>
    <submittedName>
        <fullName evidence="1">Uncharacterized protein</fullName>
    </submittedName>
</protein>
<reference evidence="1 2" key="1">
    <citation type="journal article" date="2011" name="J. Bacteriol.">
        <title>Whole-genome shotgun sequencing of the sulfur-oxidizing chemoautotroph Tetrathiobacter kashmirensis.</title>
        <authorList>
            <person name="Ghosh W."/>
            <person name="George A."/>
            <person name="Agarwal A."/>
            <person name="Raj P."/>
            <person name="Alam M."/>
            <person name="Pyne P."/>
            <person name="Das Gupta S.K."/>
        </authorList>
    </citation>
    <scope>NUCLEOTIDE SEQUENCE [LARGE SCALE GENOMIC DNA]</scope>
    <source>
        <strain evidence="1 2">WT001</strain>
    </source>
</reference>
<accession>I3U7N0</accession>
<evidence type="ECO:0000313" key="2">
    <source>
        <dbReference type="Proteomes" id="UP000005267"/>
    </source>
</evidence>
<dbReference type="HOGENOM" id="CLU_1248431_0_0_4"/>
<name>I3U7N0_ADVKW</name>